<dbReference type="Proteomes" id="UP000729402">
    <property type="component" value="Unassembled WGS sequence"/>
</dbReference>
<protein>
    <submittedName>
        <fullName evidence="1">Uncharacterized protein</fullName>
    </submittedName>
</protein>
<evidence type="ECO:0000313" key="2">
    <source>
        <dbReference type="Proteomes" id="UP000729402"/>
    </source>
</evidence>
<keyword evidence="2" id="KW-1185">Reference proteome</keyword>
<dbReference type="AlphaFoldDB" id="A0A8J5V9G9"/>
<reference evidence="1" key="2">
    <citation type="submission" date="2021-02" db="EMBL/GenBank/DDBJ databases">
        <authorList>
            <person name="Kimball J.A."/>
            <person name="Haas M.W."/>
            <person name="Macchietto M."/>
            <person name="Kono T."/>
            <person name="Duquette J."/>
            <person name="Shao M."/>
        </authorList>
    </citation>
    <scope>NUCLEOTIDE SEQUENCE</scope>
    <source>
        <tissue evidence="1">Fresh leaf tissue</tissue>
    </source>
</reference>
<sequence length="77" mass="8545">MVTCKTTKAACHTALCLQWPSTMRAKRQQSGAVGMYGVGRIWSRRKPLFCSLPQLLLAEASSSVVRPSDFALKFQNK</sequence>
<gene>
    <name evidence="1" type="ORF">GUJ93_ZPchr0001g31656</name>
</gene>
<reference evidence="1" key="1">
    <citation type="journal article" date="2021" name="bioRxiv">
        <title>Whole Genome Assembly and Annotation of Northern Wild Rice, Zizania palustris L., Supports a Whole Genome Duplication in the Zizania Genus.</title>
        <authorList>
            <person name="Haas M."/>
            <person name="Kono T."/>
            <person name="Macchietto M."/>
            <person name="Millas R."/>
            <person name="McGilp L."/>
            <person name="Shao M."/>
            <person name="Duquette J."/>
            <person name="Hirsch C.N."/>
            <person name="Kimball J."/>
        </authorList>
    </citation>
    <scope>NUCLEOTIDE SEQUENCE</scope>
    <source>
        <tissue evidence="1">Fresh leaf tissue</tissue>
    </source>
</reference>
<proteinExistence type="predicted"/>
<dbReference type="EMBL" id="JAAALK010000288">
    <property type="protein sequence ID" value="KAG8051466.1"/>
    <property type="molecule type" value="Genomic_DNA"/>
</dbReference>
<comment type="caution">
    <text evidence="1">The sequence shown here is derived from an EMBL/GenBank/DDBJ whole genome shotgun (WGS) entry which is preliminary data.</text>
</comment>
<organism evidence="1 2">
    <name type="scientific">Zizania palustris</name>
    <name type="common">Northern wild rice</name>
    <dbReference type="NCBI Taxonomy" id="103762"/>
    <lineage>
        <taxon>Eukaryota</taxon>
        <taxon>Viridiplantae</taxon>
        <taxon>Streptophyta</taxon>
        <taxon>Embryophyta</taxon>
        <taxon>Tracheophyta</taxon>
        <taxon>Spermatophyta</taxon>
        <taxon>Magnoliopsida</taxon>
        <taxon>Liliopsida</taxon>
        <taxon>Poales</taxon>
        <taxon>Poaceae</taxon>
        <taxon>BOP clade</taxon>
        <taxon>Oryzoideae</taxon>
        <taxon>Oryzeae</taxon>
        <taxon>Zizaniinae</taxon>
        <taxon>Zizania</taxon>
    </lineage>
</organism>
<accession>A0A8J5V9G9</accession>
<name>A0A8J5V9G9_ZIZPA</name>
<evidence type="ECO:0000313" key="1">
    <source>
        <dbReference type="EMBL" id="KAG8051466.1"/>
    </source>
</evidence>